<evidence type="ECO:0000313" key="4">
    <source>
        <dbReference type="Proteomes" id="UP000750334"/>
    </source>
</evidence>
<reference evidence="3 4" key="1">
    <citation type="submission" date="2020-11" db="EMBL/GenBank/DDBJ databases">
        <title>Kefir isolates.</title>
        <authorList>
            <person name="Marcisauskas S."/>
            <person name="Kim Y."/>
            <person name="Blasche S."/>
        </authorList>
    </citation>
    <scope>NUCLEOTIDE SEQUENCE [LARGE SCALE GENOMIC DNA]</scope>
    <source>
        <strain evidence="3 4">OG2</strain>
    </source>
</reference>
<evidence type="ECO:0000313" key="3">
    <source>
        <dbReference type="EMBL" id="KAG0669214.1"/>
    </source>
</evidence>
<comment type="caution">
    <text evidence="3">The sequence shown here is derived from an EMBL/GenBank/DDBJ whole genome shotgun (WGS) entry which is preliminary data.</text>
</comment>
<keyword evidence="2" id="KW-1133">Transmembrane helix</keyword>
<protein>
    <recommendedName>
        <fullName evidence="5">Topoisomerase I damage affected protein 7</fullName>
    </recommendedName>
</protein>
<evidence type="ECO:0000256" key="1">
    <source>
        <dbReference type="SAM" id="MobiDB-lite"/>
    </source>
</evidence>
<proteinExistence type="predicted"/>
<keyword evidence="2" id="KW-0812">Transmembrane</keyword>
<sequence>MENYDPNNNDNNNNATQVTGGIYENTMTTSIENSPITQSTNIYSNENILPTTDQSVTTSGDFAGQNTLSTENTDSSSTHSYVGSTSLLGSTSDSNTFVSSVPLSLSSSIIPIDSASSSVISSAPAISSIALKSSSSSPIIGSSSVSSNTNTLPQSVSKSQIESSPRSFTSVPATVTSGSYSISESLSQSGLSTSNSYSNSISSDSSKSISGVTESWNFLNPTSTKYNSTQTTGSSIISSTGINGLPYYTSIENGPKTINPFLSILNAFNRNTTYLTGSFTSKSSSSYRSYIPKISTTISSANITTSHNSKNSVLSTNDHSYKNTTVLQHTTSTSSTSQITDSISTLTTTSETQSYSYTQDISAIYYVYTQQYDVTDSTTSFTTGLPTTITVSKQPSQSQITTSFSIPQATITTNMSMFEKMLNGALDGSSSSNETESLPGHSNKVGTIVGSVVGSVGGVTIVVLLLLWFLRRKKHNFSHSQNDYGKSFSSEIHNRQGYNSTSIATHSSPYNEEIAIKTTRQVSNDIDTPPKFSVTNPFNNEFEIRRNRSGPPPVPQPRKNMNTLYGSDRQSWLGNSNMTHSQASSSFMSSSDSSFADDSTISSSSIRLGSRYDSPSNNLQNTNSHPQGFFREII</sequence>
<feature type="transmembrane region" description="Helical" evidence="2">
    <location>
        <begin position="448"/>
        <end position="470"/>
    </location>
</feature>
<organism evidence="3 4">
    <name type="scientific">Maudiozyma exigua</name>
    <name type="common">Yeast</name>
    <name type="synonym">Kazachstania exigua</name>
    <dbReference type="NCBI Taxonomy" id="34358"/>
    <lineage>
        <taxon>Eukaryota</taxon>
        <taxon>Fungi</taxon>
        <taxon>Dikarya</taxon>
        <taxon>Ascomycota</taxon>
        <taxon>Saccharomycotina</taxon>
        <taxon>Saccharomycetes</taxon>
        <taxon>Saccharomycetales</taxon>
        <taxon>Saccharomycetaceae</taxon>
        <taxon>Maudiozyma</taxon>
    </lineage>
</organism>
<accession>A0A9P6WCC4</accession>
<name>A0A9P6WCC4_MAUEX</name>
<feature type="region of interest" description="Disordered" evidence="1">
    <location>
        <begin position="52"/>
        <end position="81"/>
    </location>
</feature>
<feature type="compositionally biased region" description="Polar residues" evidence="1">
    <location>
        <begin position="148"/>
        <end position="169"/>
    </location>
</feature>
<dbReference type="Proteomes" id="UP000750334">
    <property type="component" value="Unassembled WGS sequence"/>
</dbReference>
<dbReference type="OrthoDB" id="4036548at2759"/>
<feature type="compositionally biased region" description="Low complexity" evidence="1">
    <location>
        <begin position="134"/>
        <end position="147"/>
    </location>
</feature>
<evidence type="ECO:0000256" key="2">
    <source>
        <dbReference type="SAM" id="Phobius"/>
    </source>
</evidence>
<feature type="compositionally biased region" description="Polar residues" evidence="1">
    <location>
        <begin position="615"/>
        <end position="626"/>
    </location>
</feature>
<evidence type="ECO:0008006" key="5">
    <source>
        <dbReference type="Google" id="ProtNLM"/>
    </source>
</evidence>
<feature type="compositionally biased region" description="Polar residues" evidence="1">
    <location>
        <begin position="559"/>
        <end position="580"/>
    </location>
</feature>
<feature type="compositionally biased region" description="Low complexity" evidence="1">
    <location>
        <begin position="581"/>
        <end position="614"/>
    </location>
</feature>
<feature type="compositionally biased region" description="Polar residues" evidence="1">
    <location>
        <begin position="52"/>
        <end position="72"/>
    </location>
</feature>
<dbReference type="EMBL" id="PUHR01000047">
    <property type="protein sequence ID" value="KAG0669214.1"/>
    <property type="molecule type" value="Genomic_DNA"/>
</dbReference>
<gene>
    <name evidence="3" type="ORF">C6P45_003991</name>
</gene>
<dbReference type="AlphaFoldDB" id="A0A9P6WCC4"/>
<feature type="region of interest" description="Disordered" evidence="1">
    <location>
        <begin position="134"/>
        <end position="169"/>
    </location>
</feature>
<keyword evidence="4" id="KW-1185">Reference proteome</keyword>
<feature type="region of interest" description="Disordered" evidence="1">
    <location>
        <begin position="524"/>
        <end position="634"/>
    </location>
</feature>
<keyword evidence="2" id="KW-0472">Membrane</keyword>